<feature type="transmembrane region" description="Helical" evidence="7">
    <location>
        <begin position="80"/>
        <end position="102"/>
    </location>
</feature>
<dbReference type="InterPro" id="IPR035906">
    <property type="entry name" value="MetI-like_sf"/>
</dbReference>
<feature type="transmembrane region" description="Helical" evidence="7">
    <location>
        <begin position="114"/>
        <end position="135"/>
    </location>
</feature>
<evidence type="ECO:0000256" key="5">
    <source>
        <dbReference type="ARBA" id="ARBA00022989"/>
    </source>
</evidence>
<comment type="subcellular location">
    <subcellularLocation>
        <location evidence="1 7">Cell membrane</location>
        <topology evidence="1 7">Multi-pass membrane protein</topology>
    </subcellularLocation>
</comment>
<dbReference type="CDD" id="cd06261">
    <property type="entry name" value="TM_PBP2"/>
    <property type="match status" value="1"/>
</dbReference>
<dbReference type="InterPro" id="IPR000515">
    <property type="entry name" value="MetI-like"/>
</dbReference>
<evidence type="ECO:0000256" key="2">
    <source>
        <dbReference type="ARBA" id="ARBA00022448"/>
    </source>
</evidence>
<keyword evidence="5 7" id="KW-1133">Transmembrane helix</keyword>
<dbReference type="Pfam" id="PF00528">
    <property type="entry name" value="BPD_transp_1"/>
    <property type="match status" value="1"/>
</dbReference>
<dbReference type="RefSeq" id="WP_281817252.1">
    <property type="nucleotide sequence ID" value="NZ_BRLB01000011.1"/>
</dbReference>
<keyword evidence="6 7" id="KW-0472">Membrane</keyword>
<evidence type="ECO:0000256" key="3">
    <source>
        <dbReference type="ARBA" id="ARBA00022475"/>
    </source>
</evidence>
<dbReference type="PANTHER" id="PTHR30193:SF44">
    <property type="entry name" value="LACTOSE TRANSPORT SYSTEM PERMEASE PROTEIN LACF"/>
    <property type="match status" value="1"/>
</dbReference>
<evidence type="ECO:0000256" key="1">
    <source>
        <dbReference type="ARBA" id="ARBA00004651"/>
    </source>
</evidence>
<dbReference type="AlphaFoldDB" id="A0A9W5YDS1"/>
<evidence type="ECO:0000256" key="7">
    <source>
        <dbReference type="RuleBase" id="RU363032"/>
    </source>
</evidence>
<dbReference type="Gene3D" id="1.10.3720.10">
    <property type="entry name" value="MetI-like"/>
    <property type="match status" value="1"/>
</dbReference>
<keyword evidence="2 7" id="KW-0813">Transport</keyword>
<reference evidence="9" key="1">
    <citation type="submission" date="2022-06" db="EMBL/GenBank/DDBJ databases">
        <title>Vallitalea longa sp. nov., an anaerobic bacterium isolated from marine sediment.</title>
        <authorList>
            <person name="Hirano S."/>
            <person name="Terahara T."/>
            <person name="Mori K."/>
            <person name="Hamada M."/>
            <person name="Matsumoto R."/>
            <person name="Kobayashi T."/>
        </authorList>
    </citation>
    <scope>NUCLEOTIDE SEQUENCE</scope>
    <source>
        <strain evidence="9">SH18-1</strain>
    </source>
</reference>
<accession>A0A9W5YDS1</accession>
<dbReference type="GO" id="GO:0055085">
    <property type="term" value="P:transmembrane transport"/>
    <property type="evidence" value="ECO:0007669"/>
    <property type="project" value="InterPro"/>
</dbReference>
<evidence type="ECO:0000313" key="10">
    <source>
        <dbReference type="Proteomes" id="UP001144256"/>
    </source>
</evidence>
<keyword evidence="3" id="KW-1003">Cell membrane</keyword>
<feature type="domain" description="ABC transmembrane type-1" evidence="8">
    <location>
        <begin position="76"/>
        <end position="292"/>
    </location>
</feature>
<keyword evidence="4 7" id="KW-0812">Transmembrane</keyword>
<dbReference type="Proteomes" id="UP001144256">
    <property type="component" value="Unassembled WGS sequence"/>
</dbReference>
<name>A0A9W5YDS1_9FIRM</name>
<protein>
    <submittedName>
        <fullName evidence="9">Sugar ABC transporter permease</fullName>
    </submittedName>
</protein>
<gene>
    <name evidence="9" type="ORF">SH1V18_32560</name>
</gene>
<feature type="transmembrane region" description="Helical" evidence="7">
    <location>
        <begin position="162"/>
        <end position="188"/>
    </location>
</feature>
<comment type="caution">
    <text evidence="9">The sequence shown here is derived from an EMBL/GenBank/DDBJ whole genome shotgun (WGS) entry which is preliminary data.</text>
</comment>
<dbReference type="GO" id="GO:0005886">
    <property type="term" value="C:plasma membrane"/>
    <property type="evidence" value="ECO:0007669"/>
    <property type="project" value="UniProtKB-SubCell"/>
</dbReference>
<keyword evidence="10" id="KW-1185">Reference proteome</keyword>
<sequence>MISYKKASKEFKKNKGLFFMSLPGLVFIIIFAYIPMVGLIIAFKDYTYDKGIFGSKWIGFENFKFFFTSDAAFRVTRNTILLNLLFIIAGTIIAIVCALMLYELNRRAVKLYQTILFFPFFISWVVASYAAYALMNYEFGGINSFLTNIGSQPIEWYLQYKYWIVILFIAYIWKNVGYFCLLYYTGLLDIDPVYFEAAKIDGASKWQQVWNVSLPLISPLVIMLVLLNIGKIFYADFGLFYFLPKNSGALFEVTDVIDTYVYRSLKTTGDIGMASAVGFYQSIMGFILVMISNFIVKRFDKDKSLF</sequence>
<feature type="transmembrane region" description="Helical" evidence="7">
    <location>
        <begin position="209"/>
        <end position="234"/>
    </location>
</feature>
<dbReference type="EMBL" id="BRLB01000011">
    <property type="protein sequence ID" value="GKX30776.1"/>
    <property type="molecule type" value="Genomic_DNA"/>
</dbReference>
<evidence type="ECO:0000313" key="9">
    <source>
        <dbReference type="EMBL" id="GKX30776.1"/>
    </source>
</evidence>
<evidence type="ECO:0000259" key="8">
    <source>
        <dbReference type="PROSITE" id="PS50928"/>
    </source>
</evidence>
<evidence type="ECO:0000256" key="6">
    <source>
        <dbReference type="ARBA" id="ARBA00023136"/>
    </source>
</evidence>
<feature type="transmembrane region" description="Helical" evidence="7">
    <location>
        <begin position="21"/>
        <end position="43"/>
    </location>
</feature>
<dbReference type="InterPro" id="IPR051393">
    <property type="entry name" value="ABC_transporter_permease"/>
</dbReference>
<dbReference type="PANTHER" id="PTHR30193">
    <property type="entry name" value="ABC TRANSPORTER PERMEASE PROTEIN"/>
    <property type="match status" value="1"/>
</dbReference>
<feature type="transmembrane region" description="Helical" evidence="7">
    <location>
        <begin position="271"/>
        <end position="296"/>
    </location>
</feature>
<proteinExistence type="inferred from homology"/>
<dbReference type="PROSITE" id="PS50928">
    <property type="entry name" value="ABC_TM1"/>
    <property type="match status" value="1"/>
</dbReference>
<dbReference type="SUPFAM" id="SSF161098">
    <property type="entry name" value="MetI-like"/>
    <property type="match status" value="1"/>
</dbReference>
<organism evidence="9 10">
    <name type="scientific">Vallitalea longa</name>
    <dbReference type="NCBI Taxonomy" id="2936439"/>
    <lineage>
        <taxon>Bacteria</taxon>
        <taxon>Bacillati</taxon>
        <taxon>Bacillota</taxon>
        <taxon>Clostridia</taxon>
        <taxon>Lachnospirales</taxon>
        <taxon>Vallitaleaceae</taxon>
        <taxon>Vallitalea</taxon>
    </lineage>
</organism>
<evidence type="ECO:0000256" key="4">
    <source>
        <dbReference type="ARBA" id="ARBA00022692"/>
    </source>
</evidence>
<comment type="similarity">
    <text evidence="7">Belongs to the binding-protein-dependent transport system permease family.</text>
</comment>